<gene>
    <name evidence="2" type="ORF">PCOR1329_LOCUS53580</name>
</gene>
<proteinExistence type="predicted"/>
<dbReference type="EMBL" id="CAUYUJ010016530">
    <property type="protein sequence ID" value="CAK0866386.1"/>
    <property type="molecule type" value="Genomic_DNA"/>
</dbReference>
<evidence type="ECO:0000256" key="1">
    <source>
        <dbReference type="SAM" id="MobiDB-lite"/>
    </source>
</evidence>
<protein>
    <submittedName>
        <fullName evidence="2">Uncharacterized protein</fullName>
    </submittedName>
</protein>
<sequence>MDFQTEIGLGYAFVNLLTEGHTQRFILDFHGFDEWPFPSAKVCSVELARTQGLITNVERYRNSPVMNPEVPDIFRPVLFDGKKRVPFPEPTRDLSSCGSPWRSRHSVY</sequence>
<reference evidence="2" key="1">
    <citation type="submission" date="2023-10" db="EMBL/GenBank/DDBJ databases">
        <authorList>
            <person name="Chen Y."/>
            <person name="Shah S."/>
            <person name="Dougan E. K."/>
            <person name="Thang M."/>
            <person name="Chan C."/>
        </authorList>
    </citation>
    <scope>NUCLEOTIDE SEQUENCE [LARGE SCALE GENOMIC DNA]</scope>
</reference>
<dbReference type="Proteomes" id="UP001189429">
    <property type="component" value="Unassembled WGS sequence"/>
</dbReference>
<keyword evidence="3" id="KW-1185">Reference proteome</keyword>
<comment type="caution">
    <text evidence="2">The sequence shown here is derived from an EMBL/GenBank/DDBJ whole genome shotgun (WGS) entry which is preliminary data.</text>
</comment>
<organism evidence="2 3">
    <name type="scientific">Prorocentrum cordatum</name>
    <dbReference type="NCBI Taxonomy" id="2364126"/>
    <lineage>
        <taxon>Eukaryota</taxon>
        <taxon>Sar</taxon>
        <taxon>Alveolata</taxon>
        <taxon>Dinophyceae</taxon>
        <taxon>Prorocentrales</taxon>
        <taxon>Prorocentraceae</taxon>
        <taxon>Prorocentrum</taxon>
    </lineage>
</organism>
<evidence type="ECO:0000313" key="3">
    <source>
        <dbReference type="Proteomes" id="UP001189429"/>
    </source>
</evidence>
<feature type="region of interest" description="Disordered" evidence="1">
    <location>
        <begin position="88"/>
        <end position="108"/>
    </location>
</feature>
<evidence type="ECO:0000313" key="2">
    <source>
        <dbReference type="EMBL" id="CAK0866386.1"/>
    </source>
</evidence>
<name>A0ABN9V3F2_9DINO</name>
<accession>A0ABN9V3F2</accession>